<dbReference type="Pfam" id="PF01025">
    <property type="entry name" value="GrpE"/>
    <property type="match status" value="1"/>
</dbReference>
<dbReference type="Gene3D" id="2.30.22.10">
    <property type="entry name" value="Head domain of nucleotide exchange factor GrpE"/>
    <property type="match status" value="1"/>
</dbReference>
<dbReference type="InterPro" id="IPR000740">
    <property type="entry name" value="GrpE"/>
</dbReference>
<feature type="compositionally biased region" description="Low complexity" evidence="6">
    <location>
        <begin position="377"/>
        <end position="387"/>
    </location>
</feature>
<dbReference type="CDD" id="cd00446">
    <property type="entry name" value="GrpE"/>
    <property type="match status" value="1"/>
</dbReference>
<sequence length="574" mass="60689">MYGPRRPFPDGNDRAGRCYPAGGMGGGFSGRRSPSPNYSDHDTVPAVDEDSSSEGSFASSRYDLPSDLRGGYGGGYGPRGGHGREYRSLGGHGREYRSLGGHGGGYGPRGGHGGGYGPRGGHSGGYGPRDDDGDDDDGDDDDGDDDDGDDDDGDDDDGDDDDGDDDDGDDDDGDDDDGDDDDGDDDDGDDDDGDDLDGDDDGNPGFWVATRSGSNFFIARDRVTEISYQTTTPTNPGPGRGGYRGMTPGMEGPGGRYGEQGGMTLDEAGVAKEGLGVRFMAKEGLKMSLAGFMAQEGLKMSLAGFMAQEDLKMTLLLGKELRTAMGLPVLLLGGVGNAGLVAHGNTLMVEACSLIAGTSRAKASPEGETSAAEAKPSPRAETSAAEEAPSEAKEAGEDPIQKELAATKAQVIDLKDKYLRSVADFRNLQDRTKRDIQSAKDFAISRFAKDLVESIDNLDRALSTVPPEILHPPPAPQSETPPPPGASPNKDLINLYQGLKMTEQILMQTLKKHGLERFDPSERGEKFDPNLHEATFMTKVEGKEEGTAFHTQQKGFLLNGRVIRAAKVGVVKNT</sequence>
<feature type="region of interest" description="Disordered" evidence="6">
    <location>
        <begin position="465"/>
        <end position="491"/>
    </location>
</feature>
<keyword evidence="3 4" id="KW-0143">Chaperone</keyword>
<dbReference type="PRINTS" id="PR00773">
    <property type="entry name" value="GRPEPROTEIN"/>
</dbReference>
<dbReference type="FunFam" id="2.30.22.10:FF:000002">
    <property type="entry name" value="GrpE protein homolog"/>
    <property type="match status" value="1"/>
</dbReference>
<dbReference type="PANTHER" id="PTHR21237">
    <property type="entry name" value="GRPE PROTEIN"/>
    <property type="match status" value="1"/>
</dbReference>
<dbReference type="InterPro" id="IPR009012">
    <property type="entry name" value="GrpE_head"/>
</dbReference>
<evidence type="ECO:0000256" key="1">
    <source>
        <dbReference type="ARBA" id="ARBA00004305"/>
    </source>
</evidence>
<dbReference type="SUPFAM" id="SSF58014">
    <property type="entry name" value="Coiled-coil domain of nucleotide exchange factor GrpE"/>
    <property type="match status" value="1"/>
</dbReference>
<keyword evidence="4" id="KW-0496">Mitochondrion</keyword>
<feature type="compositionally biased region" description="Pro residues" evidence="6">
    <location>
        <begin position="469"/>
        <end position="486"/>
    </location>
</feature>
<comment type="function">
    <text evidence="4">Essential component of the PAM complex, a complex required for the translocation of transit peptide-containing proteins from the inner membrane into the mitochondrial matrix in an ATP-dependent manner.</text>
</comment>
<feature type="compositionally biased region" description="Gly residues" evidence="6">
    <location>
        <begin position="70"/>
        <end position="80"/>
    </location>
</feature>
<dbReference type="InterPro" id="IPR013805">
    <property type="entry name" value="GrpE_CC"/>
</dbReference>
<dbReference type="Gene3D" id="3.90.20.20">
    <property type="match status" value="1"/>
</dbReference>
<dbReference type="PROSITE" id="PS01071">
    <property type="entry name" value="GRPE"/>
    <property type="match status" value="1"/>
</dbReference>
<organism evidence="7 8">
    <name type="scientific">Lasallia pustulata</name>
    <dbReference type="NCBI Taxonomy" id="136370"/>
    <lineage>
        <taxon>Eukaryota</taxon>
        <taxon>Fungi</taxon>
        <taxon>Dikarya</taxon>
        <taxon>Ascomycota</taxon>
        <taxon>Pezizomycotina</taxon>
        <taxon>Lecanoromycetes</taxon>
        <taxon>OSLEUM clade</taxon>
        <taxon>Umbilicariomycetidae</taxon>
        <taxon>Umbilicariales</taxon>
        <taxon>Umbilicariaceae</taxon>
        <taxon>Lasallia</taxon>
    </lineage>
</organism>
<feature type="compositionally biased region" description="Gly residues" evidence="6">
    <location>
        <begin position="100"/>
        <end position="127"/>
    </location>
</feature>
<feature type="compositionally biased region" description="Basic and acidic residues" evidence="6">
    <location>
        <begin position="390"/>
        <end position="400"/>
    </location>
</feature>
<feature type="compositionally biased region" description="Basic and acidic residues" evidence="6">
    <location>
        <begin position="82"/>
        <end position="97"/>
    </location>
</feature>
<keyword evidence="8" id="KW-1185">Reference proteome</keyword>
<dbReference type="GO" id="GO:0006457">
    <property type="term" value="P:protein folding"/>
    <property type="evidence" value="ECO:0007669"/>
    <property type="project" value="InterPro"/>
</dbReference>
<evidence type="ECO:0000256" key="3">
    <source>
        <dbReference type="ARBA" id="ARBA00023186"/>
    </source>
</evidence>
<dbReference type="SUPFAM" id="SSF51064">
    <property type="entry name" value="Head domain of nucleotide exchange factor GrpE"/>
    <property type="match status" value="1"/>
</dbReference>
<feature type="region of interest" description="Disordered" evidence="6">
    <location>
        <begin position="1"/>
        <end position="210"/>
    </location>
</feature>
<feature type="compositionally biased region" description="Acidic residues" evidence="6">
    <location>
        <begin position="131"/>
        <end position="202"/>
    </location>
</feature>
<dbReference type="PANTHER" id="PTHR21237:SF23">
    <property type="entry name" value="GRPE PROTEIN HOMOLOG, MITOCHONDRIAL"/>
    <property type="match status" value="1"/>
</dbReference>
<evidence type="ECO:0000256" key="6">
    <source>
        <dbReference type="SAM" id="MobiDB-lite"/>
    </source>
</evidence>
<evidence type="ECO:0000256" key="5">
    <source>
        <dbReference type="RuleBase" id="RU004478"/>
    </source>
</evidence>
<evidence type="ECO:0000256" key="4">
    <source>
        <dbReference type="RuleBase" id="RU000640"/>
    </source>
</evidence>
<dbReference type="HAMAP" id="MF_01151">
    <property type="entry name" value="GrpE"/>
    <property type="match status" value="1"/>
</dbReference>
<comment type="similarity">
    <text evidence="2 5">Belongs to the GrpE family.</text>
</comment>
<protein>
    <recommendedName>
        <fullName evidence="4">GrpE protein homolog</fullName>
    </recommendedName>
</protein>
<dbReference type="GO" id="GO:0030150">
    <property type="term" value="P:protein import into mitochondrial matrix"/>
    <property type="evidence" value="ECO:0007669"/>
    <property type="project" value="TreeGrafter"/>
</dbReference>
<reference evidence="8" key="1">
    <citation type="submission" date="2017-03" db="EMBL/GenBank/DDBJ databases">
        <authorList>
            <person name="Sharma R."/>
            <person name="Thines M."/>
        </authorList>
    </citation>
    <scope>NUCLEOTIDE SEQUENCE [LARGE SCALE GENOMIC DNA]</scope>
</reference>
<dbReference type="GO" id="GO:0051087">
    <property type="term" value="F:protein-folding chaperone binding"/>
    <property type="evidence" value="ECO:0007669"/>
    <property type="project" value="InterPro"/>
</dbReference>
<comment type="subcellular location">
    <subcellularLocation>
        <location evidence="1 4">Mitochondrion matrix</location>
    </subcellularLocation>
</comment>
<evidence type="ECO:0000313" key="8">
    <source>
        <dbReference type="Proteomes" id="UP000192927"/>
    </source>
</evidence>
<feature type="region of interest" description="Disordered" evidence="6">
    <location>
        <begin position="359"/>
        <end position="400"/>
    </location>
</feature>
<dbReference type="GO" id="GO:0000774">
    <property type="term" value="F:adenyl-nucleotide exchange factor activity"/>
    <property type="evidence" value="ECO:0007669"/>
    <property type="project" value="InterPro"/>
</dbReference>
<dbReference type="EMBL" id="FWEW01000837">
    <property type="protein sequence ID" value="SLM35880.1"/>
    <property type="molecule type" value="Genomic_DNA"/>
</dbReference>
<feature type="compositionally biased region" description="Basic and acidic residues" evidence="6">
    <location>
        <begin position="7"/>
        <end position="16"/>
    </location>
</feature>
<evidence type="ECO:0000256" key="2">
    <source>
        <dbReference type="ARBA" id="ARBA00009054"/>
    </source>
</evidence>
<dbReference type="GO" id="GO:0001405">
    <property type="term" value="C:PAM complex, Tim23 associated import motor"/>
    <property type="evidence" value="ECO:0007669"/>
    <property type="project" value="TreeGrafter"/>
</dbReference>
<dbReference type="AlphaFoldDB" id="A0A1W5CYM8"/>
<dbReference type="GO" id="GO:0051082">
    <property type="term" value="F:unfolded protein binding"/>
    <property type="evidence" value="ECO:0007669"/>
    <property type="project" value="TreeGrafter"/>
</dbReference>
<proteinExistence type="inferred from homology"/>
<dbReference type="GO" id="GO:0042803">
    <property type="term" value="F:protein homodimerization activity"/>
    <property type="evidence" value="ECO:0007669"/>
    <property type="project" value="InterPro"/>
</dbReference>
<name>A0A1W5CYM8_9LECA</name>
<accession>A0A1W5CYM8</accession>
<evidence type="ECO:0000313" key="7">
    <source>
        <dbReference type="EMBL" id="SLM35880.1"/>
    </source>
</evidence>
<dbReference type="Proteomes" id="UP000192927">
    <property type="component" value="Unassembled WGS sequence"/>
</dbReference>